<sequence length="349" mass="40020">MKSLDDTRLRLLGPIGLYVFVSVFFRLELYINLPLNRFLVSVTIALTSGIICWQLARWVVLRIQQRYPGLTNTRQRLLWLLASLPLLVGFAWLLRHLVRFLIEGTFQYYSTPVELSRNIGIQIFYHFIYFALYEGWYILQEWQRETVETSTLEKVSLQSQLISLQHQVNPHFLFNSLNSLSSLIGDSPVQADVFLGELTAVFRYLLQASEHQLVPLHDEIAFIRSYFHLLQTRYQTGLILDLSVDTSEGQGLIPPLTLQVLVENAVRYNVILPGKPLHVRIYTTADQRLYVANTLQPKSLRVETAGGGLSNLVTRYELLNEGKLVIEEQPGWFIVSLPLMSEGRVAEVG</sequence>
<keyword evidence="3" id="KW-0418">Kinase</keyword>
<dbReference type="PANTHER" id="PTHR34220:SF7">
    <property type="entry name" value="SENSOR HISTIDINE KINASE YPDA"/>
    <property type="match status" value="1"/>
</dbReference>
<accession>A0A6G9AHU3</accession>
<keyword evidence="1" id="KW-0472">Membrane</keyword>
<keyword evidence="1" id="KW-0812">Transmembrane</keyword>
<dbReference type="Pfam" id="PF06580">
    <property type="entry name" value="His_kinase"/>
    <property type="match status" value="1"/>
</dbReference>
<dbReference type="AlphaFoldDB" id="A0A6G9AHU3"/>
<feature type="transmembrane region" description="Helical" evidence="1">
    <location>
        <begin position="37"/>
        <end position="56"/>
    </location>
</feature>
<dbReference type="GO" id="GO:0000155">
    <property type="term" value="F:phosphorelay sensor kinase activity"/>
    <property type="evidence" value="ECO:0007669"/>
    <property type="project" value="InterPro"/>
</dbReference>
<dbReference type="GO" id="GO:0016020">
    <property type="term" value="C:membrane"/>
    <property type="evidence" value="ECO:0007669"/>
    <property type="project" value="InterPro"/>
</dbReference>
<evidence type="ECO:0000256" key="1">
    <source>
        <dbReference type="SAM" id="Phobius"/>
    </source>
</evidence>
<organism evidence="3 4">
    <name type="scientific">Spirosoma aureum</name>
    <dbReference type="NCBI Taxonomy" id="2692134"/>
    <lineage>
        <taxon>Bacteria</taxon>
        <taxon>Pseudomonadati</taxon>
        <taxon>Bacteroidota</taxon>
        <taxon>Cytophagia</taxon>
        <taxon>Cytophagales</taxon>
        <taxon>Cytophagaceae</taxon>
        <taxon>Spirosoma</taxon>
    </lineage>
</organism>
<reference evidence="3 4" key="1">
    <citation type="submission" date="2020-03" db="EMBL/GenBank/DDBJ databases">
        <authorList>
            <person name="Kim M.K."/>
        </authorList>
    </citation>
    <scope>NUCLEOTIDE SEQUENCE [LARGE SCALE GENOMIC DNA]</scope>
    <source>
        <strain evidence="3 4">BT328</strain>
    </source>
</reference>
<dbReference type="EMBL" id="CP050063">
    <property type="protein sequence ID" value="QIP11889.1"/>
    <property type="molecule type" value="Genomic_DNA"/>
</dbReference>
<dbReference type="InterPro" id="IPR010559">
    <property type="entry name" value="Sig_transdc_His_kin_internal"/>
</dbReference>
<gene>
    <name evidence="3" type="ORF">G8759_04200</name>
</gene>
<evidence type="ECO:0000259" key="2">
    <source>
        <dbReference type="Pfam" id="PF06580"/>
    </source>
</evidence>
<evidence type="ECO:0000313" key="4">
    <source>
        <dbReference type="Proteomes" id="UP000501802"/>
    </source>
</evidence>
<keyword evidence="4" id="KW-1185">Reference proteome</keyword>
<dbReference type="Proteomes" id="UP000501802">
    <property type="component" value="Chromosome"/>
</dbReference>
<feature type="transmembrane region" description="Helical" evidence="1">
    <location>
        <begin position="12"/>
        <end position="31"/>
    </location>
</feature>
<feature type="transmembrane region" description="Helical" evidence="1">
    <location>
        <begin position="77"/>
        <end position="98"/>
    </location>
</feature>
<dbReference type="RefSeq" id="WP_167205512.1">
    <property type="nucleotide sequence ID" value="NZ_CP050063.1"/>
</dbReference>
<keyword evidence="3" id="KW-0808">Transferase</keyword>
<feature type="domain" description="Signal transduction histidine kinase internal region" evidence="2">
    <location>
        <begin position="160"/>
        <end position="236"/>
    </location>
</feature>
<evidence type="ECO:0000313" key="3">
    <source>
        <dbReference type="EMBL" id="QIP11889.1"/>
    </source>
</evidence>
<dbReference type="InterPro" id="IPR050640">
    <property type="entry name" value="Bact_2-comp_sensor_kinase"/>
</dbReference>
<name>A0A6G9AHU3_9BACT</name>
<dbReference type="PANTHER" id="PTHR34220">
    <property type="entry name" value="SENSOR HISTIDINE KINASE YPDA"/>
    <property type="match status" value="1"/>
</dbReference>
<dbReference type="KEGG" id="spib:G8759_04200"/>
<proteinExistence type="predicted"/>
<keyword evidence="1" id="KW-1133">Transmembrane helix</keyword>
<protein>
    <submittedName>
        <fullName evidence="3">Histidine kinase</fullName>
    </submittedName>
</protein>